<feature type="region of interest" description="Disordered" evidence="7">
    <location>
        <begin position="359"/>
        <end position="390"/>
    </location>
</feature>
<comment type="similarity">
    <text evidence="5">Belongs to the WD repeat cdt2 family.</text>
</comment>
<dbReference type="InterPro" id="IPR019775">
    <property type="entry name" value="WD40_repeat_CS"/>
</dbReference>
<dbReference type="SMART" id="SM00320">
    <property type="entry name" value="WD40"/>
    <property type="match status" value="5"/>
</dbReference>
<feature type="repeat" description="WD" evidence="6">
    <location>
        <begin position="488"/>
        <end position="517"/>
    </location>
</feature>
<dbReference type="PANTHER" id="PTHR22852:SF0">
    <property type="entry name" value="DENTICLELESS PROTEIN HOMOLOG"/>
    <property type="match status" value="1"/>
</dbReference>
<evidence type="ECO:0000313" key="8">
    <source>
        <dbReference type="EMBL" id="PPQ63968.1"/>
    </source>
</evidence>
<sequence>MLDSSPPPAPRDILEDTTNVDRTPTTKSSWFLPTPQTTKSTTARRRKLASVETTPTKRRKIEAPEESSEESDVDYDDEMDVDTLCQPRSDFRRQFYSHSHPVHKPFIRPSTTGILKTFVSSNKADTYKCHSLEQDGSLTSVYTCSYSHGAKRGTNSVLAMATEQGTVHVVDASKRKDWDAGTPRPFYSTEPYIDIFTPEPQRQVIQAHNNGIFNIKWSPDDSLIATCSGDQTIRMSCPRTGTITHVLKGHTSTVKCATWDPHHGSILASGGRDGTICIWDVRVGETSTRPNGEELCSVAPVITIQGAHEDSLKKTPRARTKGTVTPRTITDVLYSELHANQLISSGSFDGILRCWDLRKPPPKRGRTPKQPRPPMLYSSTLDPTSTNSRRPRGICSMASGTGPTAGLIFAIGQDSRIHTYELPSLMAKEQSLQDEHLQAGSFYVGLSVSTCGRWLACGGSGEKGSNFLFDIEQGATRPRLQPLQPIEFKGHEGEVSAVDWAANSLATCGGDGIVRVWRPDNETYRSCLDDPKEAHWNWRWAA</sequence>
<dbReference type="Proteomes" id="UP000284842">
    <property type="component" value="Unassembled WGS sequence"/>
</dbReference>
<dbReference type="PROSITE" id="PS00678">
    <property type="entry name" value="WD_REPEATS_1"/>
    <property type="match status" value="1"/>
</dbReference>
<keyword evidence="9" id="KW-1185">Reference proteome</keyword>
<dbReference type="InterPro" id="IPR036322">
    <property type="entry name" value="WD40_repeat_dom_sf"/>
</dbReference>
<dbReference type="EMBL" id="NHTK01006102">
    <property type="protein sequence ID" value="PPQ63968.1"/>
    <property type="molecule type" value="Genomic_DNA"/>
</dbReference>
<dbReference type="OrthoDB" id="2096344at2759"/>
<reference evidence="8 9" key="1">
    <citation type="journal article" date="2018" name="Evol. Lett.">
        <title>Horizontal gene cluster transfer increased hallucinogenic mushroom diversity.</title>
        <authorList>
            <person name="Reynolds H.T."/>
            <person name="Vijayakumar V."/>
            <person name="Gluck-Thaler E."/>
            <person name="Korotkin H.B."/>
            <person name="Matheny P.B."/>
            <person name="Slot J.C."/>
        </authorList>
    </citation>
    <scope>NUCLEOTIDE SEQUENCE [LARGE SCALE GENOMIC DNA]</scope>
    <source>
        <strain evidence="8 9">2629</strain>
    </source>
</reference>
<feature type="compositionally biased region" description="Pro residues" evidence="7">
    <location>
        <begin position="1"/>
        <end position="10"/>
    </location>
</feature>
<evidence type="ECO:0000256" key="2">
    <source>
        <dbReference type="ARBA" id="ARBA00022574"/>
    </source>
</evidence>
<feature type="region of interest" description="Disordered" evidence="7">
    <location>
        <begin position="1"/>
        <end position="76"/>
    </location>
</feature>
<dbReference type="FunCoup" id="A0A409VAP9">
    <property type="interactions" value="178"/>
</dbReference>
<evidence type="ECO:0000256" key="6">
    <source>
        <dbReference type="PROSITE-ProRule" id="PRU00221"/>
    </source>
</evidence>
<dbReference type="PANTHER" id="PTHR22852">
    <property type="entry name" value="LETHAL 2 DENTICLELESS PROTEIN RETINOIC ACID-REGULATED NUCLEAR MATRIX-ASSOCIATED PROTEIN"/>
    <property type="match status" value="1"/>
</dbReference>
<organism evidence="8 9">
    <name type="scientific">Panaeolus cyanescens</name>
    <dbReference type="NCBI Taxonomy" id="181874"/>
    <lineage>
        <taxon>Eukaryota</taxon>
        <taxon>Fungi</taxon>
        <taxon>Dikarya</taxon>
        <taxon>Basidiomycota</taxon>
        <taxon>Agaricomycotina</taxon>
        <taxon>Agaricomycetes</taxon>
        <taxon>Agaricomycetidae</taxon>
        <taxon>Agaricales</taxon>
        <taxon>Agaricineae</taxon>
        <taxon>Galeropsidaceae</taxon>
        <taxon>Panaeolus</taxon>
    </lineage>
</organism>
<feature type="compositionally biased region" description="Polar residues" evidence="7">
    <location>
        <begin position="16"/>
        <end position="41"/>
    </location>
</feature>
<feature type="compositionally biased region" description="Polar residues" evidence="7">
    <location>
        <begin position="377"/>
        <end position="388"/>
    </location>
</feature>
<dbReference type="InterPro" id="IPR051865">
    <property type="entry name" value="WD-repeat_CDT2_adapter"/>
</dbReference>
<protein>
    <recommendedName>
        <fullName evidence="10">Anaphase-promoting complex subunit 4 WD40 domain-containing protein</fullName>
    </recommendedName>
</protein>
<name>A0A409VAP9_9AGAR</name>
<gene>
    <name evidence="8" type="ORF">CVT24_009091</name>
</gene>
<dbReference type="InParanoid" id="A0A409VAP9"/>
<dbReference type="InterPro" id="IPR015943">
    <property type="entry name" value="WD40/YVTN_repeat-like_dom_sf"/>
</dbReference>
<keyword evidence="2 6" id="KW-0853">WD repeat</keyword>
<dbReference type="GO" id="GO:0043161">
    <property type="term" value="P:proteasome-mediated ubiquitin-dependent protein catabolic process"/>
    <property type="evidence" value="ECO:0007669"/>
    <property type="project" value="TreeGrafter"/>
</dbReference>
<dbReference type="SUPFAM" id="SSF50978">
    <property type="entry name" value="WD40 repeat-like"/>
    <property type="match status" value="1"/>
</dbReference>
<keyword evidence="3" id="KW-0677">Repeat</keyword>
<evidence type="ECO:0000256" key="5">
    <source>
        <dbReference type="ARBA" id="ARBA00038344"/>
    </source>
</evidence>
<keyword evidence="4" id="KW-0833">Ubl conjugation pathway</keyword>
<dbReference type="PROSITE" id="PS50294">
    <property type="entry name" value="WD_REPEATS_REGION"/>
    <property type="match status" value="3"/>
</dbReference>
<evidence type="ECO:0000313" key="9">
    <source>
        <dbReference type="Proteomes" id="UP000284842"/>
    </source>
</evidence>
<dbReference type="InterPro" id="IPR020472">
    <property type="entry name" value="WD40_PAC1"/>
</dbReference>
<feature type="repeat" description="WD" evidence="6">
    <location>
        <begin position="205"/>
        <end position="235"/>
    </location>
</feature>
<evidence type="ECO:0000256" key="3">
    <source>
        <dbReference type="ARBA" id="ARBA00022737"/>
    </source>
</evidence>
<dbReference type="GO" id="GO:0005634">
    <property type="term" value="C:nucleus"/>
    <property type="evidence" value="ECO:0007669"/>
    <property type="project" value="TreeGrafter"/>
</dbReference>
<evidence type="ECO:0008006" key="10">
    <source>
        <dbReference type="Google" id="ProtNLM"/>
    </source>
</evidence>
<evidence type="ECO:0000256" key="7">
    <source>
        <dbReference type="SAM" id="MobiDB-lite"/>
    </source>
</evidence>
<evidence type="ECO:0000256" key="4">
    <source>
        <dbReference type="ARBA" id="ARBA00022786"/>
    </source>
</evidence>
<comment type="pathway">
    <text evidence="1">Protein modification; protein ubiquitination.</text>
</comment>
<dbReference type="InterPro" id="IPR001680">
    <property type="entry name" value="WD40_rpt"/>
</dbReference>
<dbReference type="Gene3D" id="2.130.10.10">
    <property type="entry name" value="YVTN repeat-like/Quinoprotein amine dehydrogenase"/>
    <property type="match status" value="2"/>
</dbReference>
<dbReference type="PRINTS" id="PR00320">
    <property type="entry name" value="GPROTEINBRPT"/>
</dbReference>
<proteinExistence type="inferred from homology"/>
<feature type="compositionally biased region" description="Acidic residues" evidence="7">
    <location>
        <begin position="64"/>
        <end position="76"/>
    </location>
</feature>
<dbReference type="GO" id="GO:0030674">
    <property type="term" value="F:protein-macromolecule adaptor activity"/>
    <property type="evidence" value="ECO:0007669"/>
    <property type="project" value="TreeGrafter"/>
</dbReference>
<dbReference type="PROSITE" id="PS50082">
    <property type="entry name" value="WD_REPEATS_2"/>
    <property type="match status" value="3"/>
</dbReference>
<feature type="repeat" description="WD" evidence="6">
    <location>
        <begin position="247"/>
        <end position="289"/>
    </location>
</feature>
<comment type="caution">
    <text evidence="8">The sequence shown here is derived from an EMBL/GenBank/DDBJ whole genome shotgun (WGS) entry which is preliminary data.</text>
</comment>
<dbReference type="Pfam" id="PF00400">
    <property type="entry name" value="WD40"/>
    <property type="match status" value="3"/>
</dbReference>
<dbReference type="AlphaFoldDB" id="A0A409VAP9"/>
<accession>A0A409VAP9</accession>
<evidence type="ECO:0000256" key="1">
    <source>
        <dbReference type="ARBA" id="ARBA00004906"/>
    </source>
</evidence>
<feature type="compositionally biased region" description="Basic residues" evidence="7">
    <location>
        <begin position="360"/>
        <end position="369"/>
    </location>
</feature>
<dbReference type="STRING" id="181874.A0A409VAP9"/>